<feature type="compositionally biased region" description="Basic and acidic residues" evidence="16">
    <location>
        <begin position="220"/>
        <end position="240"/>
    </location>
</feature>
<keyword evidence="12" id="KW-0342">GTP-binding</keyword>
<dbReference type="AlphaFoldDB" id="A0A3Q3WRJ9"/>
<dbReference type="GO" id="GO:0005829">
    <property type="term" value="C:cytosol"/>
    <property type="evidence" value="ECO:0007669"/>
    <property type="project" value="UniProtKB-SubCell"/>
</dbReference>
<dbReference type="Proteomes" id="UP000261620">
    <property type="component" value="Unplaced"/>
</dbReference>
<keyword evidence="7" id="KW-0677">Repeat</keyword>
<evidence type="ECO:0000256" key="5">
    <source>
        <dbReference type="ARBA" id="ARBA00008535"/>
    </source>
</evidence>
<keyword evidence="9" id="KW-0256">Endoplasmic reticulum</keyword>
<dbReference type="Pfam" id="PF04548">
    <property type="entry name" value="AIG1"/>
    <property type="match status" value="1"/>
</dbReference>
<accession>A0A3Q3WRJ9</accession>
<evidence type="ECO:0000256" key="12">
    <source>
        <dbReference type="ARBA" id="ARBA00023134"/>
    </source>
</evidence>
<comment type="function">
    <text evidence="13">Exerts an anti-apoptotic effect in the immune system and is involved in responses to infections.</text>
</comment>
<evidence type="ECO:0000256" key="1">
    <source>
        <dbReference type="ARBA" id="ARBA00004173"/>
    </source>
</evidence>
<dbReference type="InterPro" id="IPR006703">
    <property type="entry name" value="G_AIG1"/>
</dbReference>
<keyword evidence="8" id="KW-0547">Nucleotide-binding</keyword>
<dbReference type="PANTHER" id="PTHR10903">
    <property type="entry name" value="GTPASE, IMAP FAMILY MEMBER-RELATED"/>
    <property type="match status" value="1"/>
</dbReference>
<evidence type="ECO:0000256" key="14">
    <source>
        <dbReference type="ARBA" id="ARBA00073539"/>
    </source>
</evidence>
<evidence type="ECO:0000256" key="4">
    <source>
        <dbReference type="ARBA" id="ARBA00004555"/>
    </source>
</evidence>
<organism evidence="18 19">
    <name type="scientific">Mola mola</name>
    <name type="common">Ocean sunfish</name>
    <name type="synonym">Tetraodon mola</name>
    <dbReference type="NCBI Taxonomy" id="94237"/>
    <lineage>
        <taxon>Eukaryota</taxon>
        <taxon>Metazoa</taxon>
        <taxon>Chordata</taxon>
        <taxon>Craniata</taxon>
        <taxon>Vertebrata</taxon>
        <taxon>Euteleostomi</taxon>
        <taxon>Actinopterygii</taxon>
        <taxon>Neopterygii</taxon>
        <taxon>Teleostei</taxon>
        <taxon>Neoteleostei</taxon>
        <taxon>Acanthomorphata</taxon>
        <taxon>Eupercaria</taxon>
        <taxon>Tetraodontiformes</taxon>
        <taxon>Molidae</taxon>
        <taxon>Mola</taxon>
    </lineage>
</organism>
<evidence type="ECO:0000256" key="16">
    <source>
        <dbReference type="SAM" id="MobiDB-lite"/>
    </source>
</evidence>
<keyword evidence="10" id="KW-0333">Golgi apparatus</keyword>
<comment type="subcellular location">
    <subcellularLocation>
        <location evidence="3">Cytoplasm</location>
        <location evidence="3">Cytosol</location>
    </subcellularLocation>
    <subcellularLocation>
        <location evidence="2">Endoplasmic reticulum</location>
    </subcellularLocation>
    <subcellularLocation>
        <location evidence="4">Golgi apparatus</location>
    </subcellularLocation>
    <subcellularLocation>
        <location evidence="1">Mitochondrion</location>
    </subcellularLocation>
</comment>
<dbReference type="SUPFAM" id="SSF52540">
    <property type="entry name" value="P-loop containing nucleoside triphosphate hydrolases"/>
    <property type="match status" value="1"/>
</dbReference>
<keyword evidence="19" id="KW-1185">Reference proteome</keyword>
<evidence type="ECO:0000256" key="15">
    <source>
        <dbReference type="ARBA" id="ARBA00077278"/>
    </source>
</evidence>
<evidence type="ECO:0000256" key="11">
    <source>
        <dbReference type="ARBA" id="ARBA00023128"/>
    </source>
</evidence>
<sequence>SFHFTGGTLYSLMILLRCRDFSQLILMVGWVFSGKSAAGNSILRAEVFHAGDRTVKALRQSGTVAGREVVIVDTPGWWKFFPPTFTHLDLKSEILKGVSLCSPSPNVILLTMPFDTSFTEEQRRITETYLKLLGERVWRHVIVLFTFGNALGDKSIEQHIESEGQPLCKIIEKCGNRYHVLDNTSAADDQVTELLEKMEEMVAGNSCFYLSGFPDAGDPQPREERIDKPTEKQDKGKTKITEQLTVEWDRRNWEKISLEGSMGIPPNSKYVDIF</sequence>
<evidence type="ECO:0000256" key="2">
    <source>
        <dbReference type="ARBA" id="ARBA00004240"/>
    </source>
</evidence>
<keyword evidence="6" id="KW-0963">Cytoplasm</keyword>
<evidence type="ECO:0000256" key="8">
    <source>
        <dbReference type="ARBA" id="ARBA00022741"/>
    </source>
</evidence>
<dbReference type="PROSITE" id="PS51720">
    <property type="entry name" value="G_AIG1"/>
    <property type="match status" value="1"/>
</dbReference>
<feature type="region of interest" description="Disordered" evidence="16">
    <location>
        <begin position="214"/>
        <end position="240"/>
    </location>
</feature>
<dbReference type="GO" id="GO:0005739">
    <property type="term" value="C:mitochondrion"/>
    <property type="evidence" value="ECO:0007669"/>
    <property type="project" value="UniProtKB-SubCell"/>
</dbReference>
<protein>
    <recommendedName>
        <fullName evidence="14">GTPase IMAP family member 8</fullName>
    </recommendedName>
    <alternativeName>
        <fullName evidence="15">Immune-associated nucleotide-binding protein 9</fullName>
    </alternativeName>
</protein>
<dbReference type="Ensembl" id="ENSMMOT00000018114.1">
    <property type="protein sequence ID" value="ENSMMOP00000017823.1"/>
    <property type="gene ID" value="ENSMMOG00000013522.1"/>
</dbReference>
<keyword evidence="11" id="KW-0496">Mitochondrion</keyword>
<evidence type="ECO:0000256" key="9">
    <source>
        <dbReference type="ARBA" id="ARBA00022824"/>
    </source>
</evidence>
<evidence type="ECO:0000313" key="18">
    <source>
        <dbReference type="Ensembl" id="ENSMMOP00000017823.1"/>
    </source>
</evidence>
<dbReference type="InterPro" id="IPR027417">
    <property type="entry name" value="P-loop_NTPase"/>
</dbReference>
<dbReference type="PANTHER" id="PTHR10903:SF107">
    <property type="entry name" value="GTPASE IMAP FAMILY MEMBER 4-LIKE-RELATED"/>
    <property type="match status" value="1"/>
</dbReference>
<dbReference type="GO" id="GO:0005794">
    <property type="term" value="C:Golgi apparatus"/>
    <property type="evidence" value="ECO:0007669"/>
    <property type="project" value="UniProtKB-SubCell"/>
</dbReference>
<reference evidence="18" key="1">
    <citation type="submission" date="2025-08" db="UniProtKB">
        <authorList>
            <consortium name="Ensembl"/>
        </authorList>
    </citation>
    <scope>IDENTIFICATION</scope>
</reference>
<proteinExistence type="inferred from homology"/>
<dbReference type="InterPro" id="IPR045058">
    <property type="entry name" value="GIMA/IAN/Toc"/>
</dbReference>
<dbReference type="GO" id="GO:0005783">
    <property type="term" value="C:endoplasmic reticulum"/>
    <property type="evidence" value="ECO:0007669"/>
    <property type="project" value="UniProtKB-SubCell"/>
</dbReference>
<reference evidence="18" key="2">
    <citation type="submission" date="2025-09" db="UniProtKB">
        <authorList>
            <consortium name="Ensembl"/>
        </authorList>
    </citation>
    <scope>IDENTIFICATION</scope>
</reference>
<feature type="domain" description="AIG1-type G" evidence="17">
    <location>
        <begin position="20"/>
        <end position="218"/>
    </location>
</feature>
<evidence type="ECO:0000256" key="3">
    <source>
        <dbReference type="ARBA" id="ARBA00004514"/>
    </source>
</evidence>
<evidence type="ECO:0000256" key="7">
    <source>
        <dbReference type="ARBA" id="ARBA00022737"/>
    </source>
</evidence>
<evidence type="ECO:0000313" key="19">
    <source>
        <dbReference type="Proteomes" id="UP000261620"/>
    </source>
</evidence>
<dbReference type="Gene3D" id="3.40.50.300">
    <property type="entry name" value="P-loop containing nucleotide triphosphate hydrolases"/>
    <property type="match status" value="1"/>
</dbReference>
<dbReference type="GO" id="GO:0005525">
    <property type="term" value="F:GTP binding"/>
    <property type="evidence" value="ECO:0007669"/>
    <property type="project" value="UniProtKB-KW"/>
</dbReference>
<dbReference type="FunFam" id="3.40.50.300:FF:000536">
    <property type="entry name" value="GTPase IMAP family member 8"/>
    <property type="match status" value="1"/>
</dbReference>
<comment type="similarity">
    <text evidence="5">Belongs to the TRAFAC class TrmE-Era-EngA-EngB-Septin-like GTPase superfamily. AIG1/Toc34/Toc159-like paraseptin GTPase family. IAN subfamily.</text>
</comment>
<evidence type="ECO:0000259" key="17">
    <source>
        <dbReference type="PROSITE" id="PS51720"/>
    </source>
</evidence>
<name>A0A3Q3WRJ9_MOLML</name>
<evidence type="ECO:0000256" key="6">
    <source>
        <dbReference type="ARBA" id="ARBA00022490"/>
    </source>
</evidence>
<evidence type="ECO:0000256" key="10">
    <source>
        <dbReference type="ARBA" id="ARBA00023034"/>
    </source>
</evidence>
<evidence type="ECO:0000256" key="13">
    <source>
        <dbReference type="ARBA" id="ARBA00056809"/>
    </source>
</evidence>